<feature type="region of interest" description="Disordered" evidence="1">
    <location>
        <begin position="1"/>
        <end position="28"/>
    </location>
</feature>
<accession>A0A8J7PF34</accession>
<dbReference type="Proteomes" id="UP000664277">
    <property type="component" value="Unassembled WGS sequence"/>
</dbReference>
<sequence length="85" mass="9248">MTREDISTSVRHPTPFPVTENSASTAGRKLCVGTESTTATSPSAPSRKELNQARFDEFVLYHMTPGLPGGMDEDGFFVSKALWQA</sequence>
<evidence type="ECO:0000256" key="1">
    <source>
        <dbReference type="SAM" id="MobiDB-lite"/>
    </source>
</evidence>
<organism evidence="2 3">
    <name type="scientific">Candidatus Obscuribacter phosphatis</name>
    <dbReference type="NCBI Taxonomy" id="1906157"/>
    <lineage>
        <taxon>Bacteria</taxon>
        <taxon>Bacillati</taxon>
        <taxon>Candidatus Melainabacteria</taxon>
        <taxon>Candidatus Obscuribacterales</taxon>
        <taxon>Candidatus Obscuribacteraceae</taxon>
        <taxon>Candidatus Obscuribacter</taxon>
    </lineage>
</organism>
<evidence type="ECO:0000313" key="2">
    <source>
        <dbReference type="EMBL" id="MBN8662306.1"/>
    </source>
</evidence>
<evidence type="ECO:0000313" key="3">
    <source>
        <dbReference type="Proteomes" id="UP000664277"/>
    </source>
</evidence>
<protein>
    <submittedName>
        <fullName evidence="2">Uncharacterized protein</fullName>
    </submittedName>
</protein>
<comment type="caution">
    <text evidence="2">The sequence shown here is derived from an EMBL/GenBank/DDBJ whole genome shotgun (WGS) entry which is preliminary data.</text>
</comment>
<gene>
    <name evidence="2" type="ORF">J0M35_18190</name>
</gene>
<name>A0A8J7PF34_9BACT</name>
<dbReference type="EMBL" id="JAFLCK010000035">
    <property type="protein sequence ID" value="MBN8662306.1"/>
    <property type="molecule type" value="Genomic_DNA"/>
</dbReference>
<dbReference type="AlphaFoldDB" id="A0A8J7PF34"/>
<reference evidence="2" key="1">
    <citation type="submission" date="2021-02" db="EMBL/GenBank/DDBJ databases">
        <title>Genome-Resolved Metagenomics of a Microbial Community Performing Photosynthetic Biological Nutrient Removal.</title>
        <authorList>
            <person name="Mcdaniel E.A."/>
        </authorList>
    </citation>
    <scope>NUCLEOTIDE SEQUENCE</scope>
    <source>
        <strain evidence="2">UWPOB_OBS1</strain>
    </source>
</reference>
<proteinExistence type="predicted"/>